<dbReference type="SMART" id="SM00530">
    <property type="entry name" value="HTH_XRE"/>
    <property type="match status" value="1"/>
</dbReference>
<dbReference type="Gene3D" id="1.10.260.40">
    <property type="entry name" value="lambda repressor-like DNA-binding domains"/>
    <property type="match status" value="1"/>
</dbReference>
<accession>A0ABW3K620</accession>
<proteinExistence type="predicted"/>
<evidence type="ECO:0000313" key="4">
    <source>
        <dbReference type="Proteomes" id="UP001597112"/>
    </source>
</evidence>
<evidence type="ECO:0000256" key="1">
    <source>
        <dbReference type="SAM" id="Coils"/>
    </source>
</evidence>
<dbReference type="Proteomes" id="UP001597112">
    <property type="component" value="Unassembled WGS sequence"/>
</dbReference>
<protein>
    <submittedName>
        <fullName evidence="3">Helix-turn-helix domain-containing protein</fullName>
    </submittedName>
</protein>
<feature type="domain" description="HTH cro/C1-type" evidence="2">
    <location>
        <begin position="7"/>
        <end position="61"/>
    </location>
</feature>
<dbReference type="PROSITE" id="PS50943">
    <property type="entry name" value="HTH_CROC1"/>
    <property type="match status" value="1"/>
</dbReference>
<dbReference type="InterPro" id="IPR010982">
    <property type="entry name" value="Lambda_DNA-bd_dom_sf"/>
</dbReference>
<dbReference type="EMBL" id="JBHTKA010000007">
    <property type="protein sequence ID" value="MFD1001687.1"/>
    <property type="molecule type" value="Genomic_DNA"/>
</dbReference>
<organism evidence="3 4">
    <name type="scientific">Ohtaekwangia kribbensis</name>
    <dbReference type="NCBI Taxonomy" id="688913"/>
    <lineage>
        <taxon>Bacteria</taxon>
        <taxon>Pseudomonadati</taxon>
        <taxon>Bacteroidota</taxon>
        <taxon>Cytophagia</taxon>
        <taxon>Cytophagales</taxon>
        <taxon>Fulvivirgaceae</taxon>
        <taxon>Ohtaekwangia</taxon>
    </lineage>
</organism>
<gene>
    <name evidence="3" type="ORF">ACFQ21_20315</name>
</gene>
<dbReference type="SUPFAM" id="SSF47413">
    <property type="entry name" value="lambda repressor-like DNA-binding domains"/>
    <property type="match status" value="1"/>
</dbReference>
<reference evidence="4" key="1">
    <citation type="journal article" date="2019" name="Int. J. Syst. Evol. Microbiol.">
        <title>The Global Catalogue of Microorganisms (GCM) 10K type strain sequencing project: providing services to taxonomists for standard genome sequencing and annotation.</title>
        <authorList>
            <consortium name="The Broad Institute Genomics Platform"/>
            <consortium name="The Broad Institute Genome Sequencing Center for Infectious Disease"/>
            <person name="Wu L."/>
            <person name="Ma J."/>
        </authorList>
    </citation>
    <scope>NUCLEOTIDE SEQUENCE [LARGE SCALE GENOMIC DNA]</scope>
    <source>
        <strain evidence="4">CCUG 58938</strain>
    </source>
</reference>
<keyword evidence="4" id="KW-1185">Reference proteome</keyword>
<keyword evidence="1" id="KW-0175">Coiled coil</keyword>
<name>A0ABW3K620_9BACT</name>
<evidence type="ECO:0000313" key="3">
    <source>
        <dbReference type="EMBL" id="MFD1001687.1"/>
    </source>
</evidence>
<dbReference type="InterPro" id="IPR001387">
    <property type="entry name" value="Cro/C1-type_HTH"/>
</dbReference>
<evidence type="ECO:0000259" key="2">
    <source>
        <dbReference type="PROSITE" id="PS50943"/>
    </source>
</evidence>
<dbReference type="RefSeq" id="WP_377581855.1">
    <property type="nucleotide sequence ID" value="NZ_JBHTKA010000007.1"/>
</dbReference>
<sequence>MTIGSKIRRLREQRGFKQSTVSSELRMSQANYAKIESDIIDVKTSTLMKIAAVLDIEVASIFTDTSKADISHSLRDPAKEELLNQIIRSKETELVVLRMQIENDQQRIARRNEKIHELREQLKNKEAIIAGLEQTIEALKTKLYLYTDTSPVSI</sequence>
<dbReference type="Pfam" id="PF01381">
    <property type="entry name" value="HTH_3"/>
    <property type="match status" value="1"/>
</dbReference>
<comment type="caution">
    <text evidence="3">The sequence shown here is derived from an EMBL/GenBank/DDBJ whole genome shotgun (WGS) entry which is preliminary data.</text>
</comment>
<feature type="coiled-coil region" evidence="1">
    <location>
        <begin position="87"/>
        <end position="142"/>
    </location>
</feature>
<dbReference type="CDD" id="cd00093">
    <property type="entry name" value="HTH_XRE"/>
    <property type="match status" value="1"/>
</dbReference>